<keyword evidence="1" id="KW-0732">Signal</keyword>
<proteinExistence type="predicted"/>
<feature type="signal peptide" evidence="1">
    <location>
        <begin position="1"/>
        <end position="17"/>
    </location>
</feature>
<evidence type="ECO:0000313" key="3">
    <source>
        <dbReference type="EnsemblMetazoa" id="MESCA010356-PA"/>
    </source>
</evidence>
<dbReference type="InterPro" id="IPR022041">
    <property type="entry name" value="Methyltransf_FA"/>
</dbReference>
<dbReference type="Pfam" id="PF12248">
    <property type="entry name" value="Methyltransf_FA"/>
    <property type="match status" value="1"/>
</dbReference>
<dbReference type="EMBL" id="CAQQ02372751">
    <property type="status" value="NOT_ANNOTATED_CDS"/>
    <property type="molecule type" value="Genomic_DNA"/>
</dbReference>
<organism evidence="3 4">
    <name type="scientific">Megaselia scalaris</name>
    <name type="common">Humpbacked fly</name>
    <name type="synonym">Phora scalaris</name>
    <dbReference type="NCBI Taxonomy" id="36166"/>
    <lineage>
        <taxon>Eukaryota</taxon>
        <taxon>Metazoa</taxon>
        <taxon>Ecdysozoa</taxon>
        <taxon>Arthropoda</taxon>
        <taxon>Hexapoda</taxon>
        <taxon>Insecta</taxon>
        <taxon>Pterygota</taxon>
        <taxon>Neoptera</taxon>
        <taxon>Endopterygota</taxon>
        <taxon>Diptera</taxon>
        <taxon>Brachycera</taxon>
        <taxon>Muscomorpha</taxon>
        <taxon>Platypezoidea</taxon>
        <taxon>Phoridae</taxon>
        <taxon>Megaseliini</taxon>
        <taxon>Megaselia</taxon>
    </lineage>
</organism>
<keyword evidence="4" id="KW-1185">Reference proteome</keyword>
<evidence type="ECO:0000259" key="2">
    <source>
        <dbReference type="Pfam" id="PF12248"/>
    </source>
</evidence>
<feature type="domain" description="Farnesoic acid O-methyl transferase" evidence="2">
    <location>
        <begin position="60"/>
        <end position="200"/>
    </location>
</feature>
<dbReference type="HOGENOM" id="CLU_1338918_0_0_1"/>
<dbReference type="AlphaFoldDB" id="T1H2B6"/>
<dbReference type="EnsemblMetazoa" id="MESCA010356-RA">
    <property type="protein sequence ID" value="MESCA010356-PA"/>
    <property type="gene ID" value="MESCA010356"/>
</dbReference>
<reference evidence="4" key="1">
    <citation type="submission" date="2013-02" db="EMBL/GenBank/DDBJ databases">
        <authorList>
            <person name="Hughes D."/>
        </authorList>
    </citation>
    <scope>NUCLEOTIDE SEQUENCE</scope>
    <source>
        <strain>Durham</strain>
        <strain evidence="4">NC isolate 2 -- Noor lab</strain>
    </source>
</reference>
<dbReference type="Proteomes" id="UP000015102">
    <property type="component" value="Unassembled WGS sequence"/>
</dbReference>
<dbReference type="STRING" id="36166.T1H2B6"/>
<evidence type="ECO:0000256" key="1">
    <source>
        <dbReference type="SAM" id="SignalP"/>
    </source>
</evidence>
<feature type="chain" id="PRO_5004577323" description="Farnesoic acid O-methyl transferase domain-containing protein" evidence="1">
    <location>
        <begin position="18"/>
        <end position="205"/>
    </location>
</feature>
<name>T1H2B6_MEGSC</name>
<protein>
    <recommendedName>
        <fullName evidence="2">Farnesoic acid O-methyl transferase domain-containing protein</fullName>
    </recommendedName>
</protein>
<sequence>MLKLLIIFHLFYAQSFCFDKGISFYSYRNCEREVIVEGDGSESGYMRFQNFIPIANLSYNKANNGEILSLRFYFQGRADFSVIFSPQPKQPSSTEKIFQTVLAYGKGGERRSSIFLNNVVDIYKTTKCDHVDNIPNPMDPFFFQQVDVIVNKNYGLIMWFIPQHGRSPLLTCFDPNIVNIKYIGFSGFSRNKVRYIFDCPIKNGV</sequence>
<reference evidence="3" key="2">
    <citation type="submission" date="2015-06" db="UniProtKB">
        <authorList>
            <consortium name="EnsemblMetazoa"/>
        </authorList>
    </citation>
    <scope>IDENTIFICATION</scope>
</reference>
<accession>T1H2B6</accession>
<evidence type="ECO:0000313" key="4">
    <source>
        <dbReference type="Proteomes" id="UP000015102"/>
    </source>
</evidence>